<proteinExistence type="predicted"/>
<keyword evidence="2" id="KW-0812">Transmembrane</keyword>
<dbReference type="KEGG" id="sted:SPTER_48790"/>
<feature type="region of interest" description="Disordered" evidence="1">
    <location>
        <begin position="1"/>
        <end position="20"/>
    </location>
</feature>
<gene>
    <name evidence="3" type="ORF">SPTER_48790</name>
</gene>
<evidence type="ECO:0000313" key="3">
    <source>
        <dbReference type="EMBL" id="QDR83388.1"/>
    </source>
</evidence>
<accession>A0A517E1B6</accession>
<sequence>MGYETKQENSRTAHAKSAGKNVGRRVILLCSILMVLSLTAGVTVQANDRYGNVLPEKTAVSTAADNPETTGSEASQDSVSDMLEYFESQGATCELPKCETDESPSSDEASPADQ</sequence>
<geneLocation type="plasmid" evidence="4">
    <name>pspter</name>
</geneLocation>
<keyword evidence="2" id="KW-0472">Membrane</keyword>
<reference evidence="3 4" key="1">
    <citation type="submission" date="2019-02" db="EMBL/GenBank/DDBJ databases">
        <title>Closed genome of Sporomusa termitida DSM 4440.</title>
        <authorList>
            <person name="Poehlein A."/>
            <person name="Daniel R."/>
        </authorList>
    </citation>
    <scope>NUCLEOTIDE SEQUENCE [LARGE SCALE GENOMIC DNA]</scope>
    <source>
        <strain evidence="3 4">DSM 4440</strain>
        <plasmid evidence="4">pspter</plasmid>
    </source>
</reference>
<keyword evidence="4" id="KW-1185">Reference proteome</keyword>
<feature type="transmembrane region" description="Helical" evidence="2">
    <location>
        <begin position="26"/>
        <end position="46"/>
    </location>
</feature>
<evidence type="ECO:0000256" key="1">
    <source>
        <dbReference type="SAM" id="MobiDB-lite"/>
    </source>
</evidence>
<name>A0A517E1B6_9FIRM</name>
<evidence type="ECO:0000313" key="4">
    <source>
        <dbReference type="Proteomes" id="UP000320776"/>
    </source>
</evidence>
<feature type="compositionally biased region" description="Basic and acidic residues" evidence="1">
    <location>
        <begin position="1"/>
        <end position="11"/>
    </location>
</feature>
<protein>
    <submittedName>
        <fullName evidence="3">Uncharacterized protein</fullName>
    </submittedName>
</protein>
<evidence type="ECO:0000256" key="2">
    <source>
        <dbReference type="SAM" id="Phobius"/>
    </source>
</evidence>
<dbReference type="Proteomes" id="UP000320776">
    <property type="component" value="Plasmid pSPTER"/>
</dbReference>
<keyword evidence="2" id="KW-1133">Transmembrane helix</keyword>
<feature type="region of interest" description="Disordered" evidence="1">
    <location>
        <begin position="93"/>
        <end position="114"/>
    </location>
</feature>
<keyword evidence="3" id="KW-0614">Plasmid</keyword>
<organism evidence="3 4">
    <name type="scientific">Sporomusa termitida</name>
    <dbReference type="NCBI Taxonomy" id="2377"/>
    <lineage>
        <taxon>Bacteria</taxon>
        <taxon>Bacillati</taxon>
        <taxon>Bacillota</taxon>
        <taxon>Negativicutes</taxon>
        <taxon>Selenomonadales</taxon>
        <taxon>Sporomusaceae</taxon>
        <taxon>Sporomusa</taxon>
    </lineage>
</organism>
<dbReference type="AlphaFoldDB" id="A0A517E1B6"/>
<feature type="region of interest" description="Disordered" evidence="1">
    <location>
        <begin position="59"/>
        <end position="78"/>
    </location>
</feature>
<dbReference type="EMBL" id="CP036260">
    <property type="protein sequence ID" value="QDR83388.1"/>
    <property type="molecule type" value="Genomic_DNA"/>
</dbReference>